<evidence type="ECO:0008006" key="4">
    <source>
        <dbReference type="Google" id="ProtNLM"/>
    </source>
</evidence>
<dbReference type="Proteomes" id="UP000557566">
    <property type="component" value="Unassembled WGS sequence"/>
</dbReference>
<protein>
    <recommendedName>
        <fullName evidence="4">Apple domain-containing protein</fullName>
    </recommendedName>
</protein>
<feature type="signal peptide" evidence="1">
    <location>
        <begin position="1"/>
        <end position="18"/>
    </location>
</feature>
<feature type="chain" id="PRO_5034065407" description="Apple domain-containing protein" evidence="1">
    <location>
        <begin position="19"/>
        <end position="251"/>
    </location>
</feature>
<evidence type="ECO:0000313" key="3">
    <source>
        <dbReference type="Proteomes" id="UP000557566"/>
    </source>
</evidence>
<evidence type="ECO:0000256" key="1">
    <source>
        <dbReference type="SAM" id="SignalP"/>
    </source>
</evidence>
<evidence type="ECO:0000313" key="2">
    <source>
        <dbReference type="EMBL" id="KAF4511349.1"/>
    </source>
</evidence>
<accession>A0A8H4PVP1</accession>
<keyword evidence="1" id="KW-0732">Signal</keyword>
<keyword evidence="3" id="KW-1185">Reference proteome</keyword>
<dbReference type="EMBL" id="JAAVMX010000003">
    <property type="protein sequence ID" value="KAF4511349.1"/>
    <property type="molecule type" value="Genomic_DNA"/>
</dbReference>
<proteinExistence type="predicted"/>
<dbReference type="OrthoDB" id="5403707at2759"/>
<reference evidence="2 3" key="1">
    <citation type="journal article" date="2020" name="Genome Biol. Evol.">
        <title>A new high-quality draft genome assembly of the Chinese cordyceps Ophiocordyceps sinensis.</title>
        <authorList>
            <person name="Shu R."/>
            <person name="Zhang J."/>
            <person name="Meng Q."/>
            <person name="Zhang H."/>
            <person name="Zhou G."/>
            <person name="Li M."/>
            <person name="Wu P."/>
            <person name="Zhao Y."/>
            <person name="Chen C."/>
            <person name="Qin Q."/>
        </authorList>
    </citation>
    <scope>NUCLEOTIDE SEQUENCE [LARGE SCALE GENOMIC DNA]</scope>
    <source>
        <strain evidence="2 3">IOZ07</strain>
    </source>
</reference>
<gene>
    <name evidence="2" type="ORF">G6O67_003155</name>
</gene>
<comment type="caution">
    <text evidence="2">The sequence shown here is derived from an EMBL/GenBank/DDBJ whole genome shotgun (WGS) entry which is preliminary data.</text>
</comment>
<organism evidence="2 3">
    <name type="scientific">Ophiocordyceps sinensis</name>
    <dbReference type="NCBI Taxonomy" id="72228"/>
    <lineage>
        <taxon>Eukaryota</taxon>
        <taxon>Fungi</taxon>
        <taxon>Dikarya</taxon>
        <taxon>Ascomycota</taxon>
        <taxon>Pezizomycotina</taxon>
        <taxon>Sordariomycetes</taxon>
        <taxon>Hypocreomycetidae</taxon>
        <taxon>Hypocreales</taxon>
        <taxon>Ophiocordycipitaceae</taxon>
        <taxon>Ophiocordyceps</taxon>
    </lineage>
</organism>
<sequence>MKVSSTYAFLALLSAVSAEEACVEGKRVTISPGHTVEYKCGKYRLGQTHRNIRSHDDCAALCRDEHRSVCSYHAARNMCVVGDENGKEGSSPGSTYMVRVEEHAEDPFAEDPFKQTCEEARDECLGRETTQTKDLSDCRGRETTQATELSACHGRETTQATELSKCRADLATASKPRTCGVAKWGKEYYEVKAGMRIADCKKQCQADAKCLSYSANSGTTGAINCYLYGKVTSEVPHQTYPNFVQYDKSCP</sequence>
<dbReference type="AlphaFoldDB" id="A0A8H4PVP1"/>
<name>A0A8H4PVP1_9HYPO</name>